<evidence type="ECO:0000256" key="2">
    <source>
        <dbReference type="ARBA" id="ARBA00004496"/>
    </source>
</evidence>
<dbReference type="PANTHER" id="PTHR24081">
    <property type="entry name" value="NUCLEAR RECEPTOR SUBFAMILY 0 GROUP B"/>
    <property type="match status" value="1"/>
</dbReference>
<dbReference type="GO" id="GO:0005737">
    <property type="term" value="C:cytoplasm"/>
    <property type="evidence" value="ECO:0007669"/>
    <property type="project" value="UniProtKB-SubCell"/>
</dbReference>
<evidence type="ECO:0000256" key="5">
    <source>
        <dbReference type="ARBA" id="ARBA00022491"/>
    </source>
</evidence>
<protein>
    <recommendedName>
        <fullName evidence="14">NR LBD domain-containing protein</fullName>
    </recommendedName>
</protein>
<keyword evidence="13" id="KW-0539">Nucleus</keyword>
<evidence type="ECO:0000256" key="1">
    <source>
        <dbReference type="ARBA" id="ARBA00004123"/>
    </source>
</evidence>
<dbReference type="SUPFAM" id="SSF48508">
    <property type="entry name" value="Nuclear receptor ligand-binding domain"/>
    <property type="match status" value="1"/>
</dbReference>
<keyword evidence="4" id="KW-0963">Cytoplasm</keyword>
<gene>
    <name evidence="15" type="ORF">EOD39_7134</name>
</gene>
<evidence type="ECO:0000256" key="9">
    <source>
        <dbReference type="ARBA" id="ARBA00023015"/>
    </source>
</evidence>
<keyword evidence="9" id="KW-0805">Transcription regulation</keyword>
<evidence type="ECO:0000313" key="15">
    <source>
        <dbReference type="EMBL" id="RXM31316.1"/>
    </source>
</evidence>
<dbReference type="EMBL" id="SCEB01215102">
    <property type="protein sequence ID" value="RXM31316.1"/>
    <property type="molecule type" value="Genomic_DNA"/>
</dbReference>
<dbReference type="PANTHER" id="PTHR24081:SF1">
    <property type="entry name" value="NUCLEAR RECEPTOR SUBFAMILY 0 GROUP B MEMBER 1"/>
    <property type="match status" value="1"/>
</dbReference>
<keyword evidence="16" id="KW-1185">Reference proteome</keyword>
<reference evidence="15 16" key="1">
    <citation type="submission" date="2019-01" db="EMBL/GenBank/DDBJ databases">
        <title>Draft Genome and Complete Hox-Cluster Characterization of the Sterlet Sturgeon (Acipenser ruthenus).</title>
        <authorList>
            <person name="Wei Q."/>
        </authorList>
    </citation>
    <scope>NUCLEOTIDE SEQUENCE [LARGE SCALE GENOMIC DNA]</scope>
    <source>
        <strain evidence="15">WHYD16114868_AA</strain>
        <tissue evidence="15">Blood</tissue>
    </source>
</reference>
<dbReference type="PRINTS" id="PR00398">
    <property type="entry name" value="STRDHORMONER"/>
</dbReference>
<dbReference type="PROSITE" id="PS51843">
    <property type="entry name" value="NR_LBD"/>
    <property type="match status" value="1"/>
</dbReference>
<comment type="similarity">
    <text evidence="3">Belongs to the nuclear hormone receptor family. NR0 subfamily.</text>
</comment>
<dbReference type="SMART" id="SM00430">
    <property type="entry name" value="HOLI"/>
    <property type="match status" value="1"/>
</dbReference>
<keyword evidence="6" id="KW-0479">Metal-binding</keyword>
<comment type="caution">
    <text evidence="15">The sequence shown here is derived from an EMBL/GenBank/DDBJ whole genome shotgun (WGS) entry which is preliminary data.</text>
</comment>
<dbReference type="Pfam" id="PF00104">
    <property type="entry name" value="Hormone_recep"/>
    <property type="match status" value="1"/>
</dbReference>
<organism evidence="15 16">
    <name type="scientific">Acipenser ruthenus</name>
    <name type="common">Sterlet sturgeon</name>
    <dbReference type="NCBI Taxonomy" id="7906"/>
    <lineage>
        <taxon>Eukaryota</taxon>
        <taxon>Metazoa</taxon>
        <taxon>Chordata</taxon>
        <taxon>Craniata</taxon>
        <taxon>Vertebrata</taxon>
        <taxon>Euteleostomi</taxon>
        <taxon>Actinopterygii</taxon>
        <taxon>Chondrostei</taxon>
        <taxon>Acipenseriformes</taxon>
        <taxon>Acipenseridae</taxon>
        <taxon>Acipenser</taxon>
    </lineage>
</organism>
<dbReference type="FunFam" id="1.10.565.10:FF:000031">
    <property type="entry name" value="Nuclear receptor subfamily 0 group B member 1"/>
    <property type="match status" value="1"/>
</dbReference>
<evidence type="ECO:0000259" key="14">
    <source>
        <dbReference type="PROSITE" id="PS51843"/>
    </source>
</evidence>
<keyword evidence="10" id="KW-0238">DNA-binding</keyword>
<dbReference type="InterPro" id="IPR000536">
    <property type="entry name" value="Nucl_hrmn_rcpt_lig-bd"/>
</dbReference>
<name>A0A444U7Z1_ACIRT</name>
<evidence type="ECO:0000256" key="11">
    <source>
        <dbReference type="ARBA" id="ARBA00023163"/>
    </source>
</evidence>
<keyword evidence="7" id="KW-0863">Zinc-finger</keyword>
<dbReference type="CDD" id="cd07350">
    <property type="entry name" value="NR_LBD_Dax1"/>
    <property type="match status" value="1"/>
</dbReference>
<evidence type="ECO:0000256" key="4">
    <source>
        <dbReference type="ARBA" id="ARBA00022490"/>
    </source>
</evidence>
<dbReference type="InterPro" id="IPR033544">
    <property type="entry name" value="NR0B1/2"/>
</dbReference>
<evidence type="ECO:0000256" key="6">
    <source>
        <dbReference type="ARBA" id="ARBA00022723"/>
    </source>
</evidence>
<evidence type="ECO:0000256" key="7">
    <source>
        <dbReference type="ARBA" id="ARBA00022771"/>
    </source>
</evidence>
<dbReference type="GO" id="GO:0005634">
    <property type="term" value="C:nucleus"/>
    <property type="evidence" value="ECO:0007669"/>
    <property type="project" value="UniProtKB-SubCell"/>
</dbReference>
<dbReference type="InterPro" id="IPR035500">
    <property type="entry name" value="NHR-like_dom_sf"/>
</dbReference>
<keyword evidence="5" id="KW-0678">Repressor</keyword>
<evidence type="ECO:0000256" key="10">
    <source>
        <dbReference type="ARBA" id="ARBA00023125"/>
    </source>
</evidence>
<dbReference type="InterPro" id="IPR001723">
    <property type="entry name" value="Nuclear_hrmn_rcpt"/>
</dbReference>
<evidence type="ECO:0000256" key="3">
    <source>
        <dbReference type="ARBA" id="ARBA00006647"/>
    </source>
</evidence>
<evidence type="ECO:0000256" key="12">
    <source>
        <dbReference type="ARBA" id="ARBA00023170"/>
    </source>
</evidence>
<dbReference type="AlphaFoldDB" id="A0A444U7Z1"/>
<dbReference type="Gene3D" id="1.10.565.10">
    <property type="entry name" value="Retinoid X Receptor"/>
    <property type="match status" value="1"/>
</dbReference>
<keyword evidence="8" id="KW-0862">Zinc</keyword>
<feature type="domain" description="NR LBD" evidence="14">
    <location>
        <begin position="14"/>
        <end position="259"/>
    </location>
</feature>
<dbReference type="GO" id="GO:0003677">
    <property type="term" value="F:DNA binding"/>
    <property type="evidence" value="ECO:0007669"/>
    <property type="project" value="UniProtKB-KW"/>
</dbReference>
<proteinExistence type="inferred from homology"/>
<dbReference type="GO" id="GO:0000122">
    <property type="term" value="P:negative regulation of transcription by RNA polymerase II"/>
    <property type="evidence" value="ECO:0007669"/>
    <property type="project" value="TreeGrafter"/>
</dbReference>
<dbReference type="GO" id="GO:0003714">
    <property type="term" value="F:transcription corepressor activity"/>
    <property type="evidence" value="ECO:0007669"/>
    <property type="project" value="TreeGrafter"/>
</dbReference>
<keyword evidence="12" id="KW-0675">Receptor</keyword>
<dbReference type="GO" id="GO:0008270">
    <property type="term" value="F:zinc ion binding"/>
    <property type="evidence" value="ECO:0007669"/>
    <property type="project" value="UniProtKB-KW"/>
</dbReference>
<dbReference type="Proteomes" id="UP000289886">
    <property type="component" value="Unassembled WGS sequence"/>
</dbReference>
<evidence type="ECO:0000313" key="16">
    <source>
        <dbReference type="Proteomes" id="UP000289886"/>
    </source>
</evidence>
<accession>A0A444U7Z1</accession>
<evidence type="ECO:0000256" key="8">
    <source>
        <dbReference type="ARBA" id="ARBA00022833"/>
    </source>
</evidence>
<evidence type="ECO:0000256" key="13">
    <source>
        <dbReference type="ARBA" id="ARBA00023242"/>
    </source>
</evidence>
<sequence length="259" mass="29375">MACYDGCQCSNDRKQSSILYSILKNNNHAQLRRHQGTIQRGCSCGSKKKVALRFPQLTCKTASAVLGKTLKFMKNLPCFQELPVHDQLALVRSCWSPLLMLGLAQDRVDFETTETLEPSMLQRILTSGQEEPGDTHRQNDQQLSTAEIQGIKAFLEKCWALDISTKEYAYLKGAVLFNPDLPGLHCLHYIHCLQSEAQQALNEYVKIIHREDLTRFAKLMVALSMLRPINANVIAELFFRPIIGAVNMDDLLLEVFYDK</sequence>
<comment type="subcellular location">
    <subcellularLocation>
        <location evidence="2">Cytoplasm</location>
    </subcellularLocation>
    <subcellularLocation>
        <location evidence="1">Nucleus</location>
    </subcellularLocation>
</comment>
<keyword evidence="11" id="KW-0804">Transcription</keyword>